<evidence type="ECO:0000313" key="3">
    <source>
        <dbReference type="Proteomes" id="UP000324767"/>
    </source>
</evidence>
<dbReference type="EMBL" id="VXIT01000005">
    <property type="protein sequence ID" value="KAA6412639.1"/>
    <property type="molecule type" value="Genomic_DNA"/>
</dbReference>
<dbReference type="AlphaFoldDB" id="A0A5M8PUC1"/>
<sequence>MAANPPSIPDSSPAPPPPAFPRPLRRPLHLARPRLANLHHNNHFQTCPRPCGGDGPLPGGIFLGNDPITKIIVSMGNADNHQTTWGVFAAALTALEECMKFYNVWGEAMFHVYDGMNLVGSGRWLYLGLGARQ</sequence>
<reference evidence="2 3" key="1">
    <citation type="submission" date="2019-09" db="EMBL/GenBank/DDBJ databases">
        <title>The hologenome of the rock-dwelling lichen Lasallia pustulata.</title>
        <authorList>
            <person name="Greshake Tzovaras B."/>
            <person name="Segers F."/>
            <person name="Bicker A."/>
            <person name="Dal Grande F."/>
            <person name="Otte J."/>
            <person name="Hankeln T."/>
            <person name="Schmitt I."/>
            <person name="Ebersberger I."/>
        </authorList>
    </citation>
    <scope>NUCLEOTIDE SEQUENCE [LARGE SCALE GENOMIC DNA]</scope>
    <source>
        <strain evidence="2">A1-1</strain>
    </source>
</reference>
<feature type="compositionally biased region" description="Pro residues" evidence="1">
    <location>
        <begin position="1"/>
        <end position="21"/>
    </location>
</feature>
<organism evidence="2 3">
    <name type="scientific">Lasallia pustulata</name>
    <dbReference type="NCBI Taxonomy" id="136370"/>
    <lineage>
        <taxon>Eukaryota</taxon>
        <taxon>Fungi</taxon>
        <taxon>Dikarya</taxon>
        <taxon>Ascomycota</taxon>
        <taxon>Pezizomycotina</taxon>
        <taxon>Lecanoromycetes</taxon>
        <taxon>OSLEUM clade</taxon>
        <taxon>Umbilicariomycetidae</taxon>
        <taxon>Umbilicariales</taxon>
        <taxon>Umbilicariaceae</taxon>
        <taxon>Lasallia</taxon>
    </lineage>
</organism>
<dbReference type="OrthoDB" id="5294920at2759"/>
<evidence type="ECO:0000256" key="1">
    <source>
        <dbReference type="SAM" id="MobiDB-lite"/>
    </source>
</evidence>
<gene>
    <name evidence="2" type="ORF">FRX48_03631</name>
</gene>
<proteinExistence type="predicted"/>
<feature type="region of interest" description="Disordered" evidence="1">
    <location>
        <begin position="1"/>
        <end position="25"/>
    </location>
</feature>
<comment type="caution">
    <text evidence="2">The sequence shown here is derived from an EMBL/GenBank/DDBJ whole genome shotgun (WGS) entry which is preliminary data.</text>
</comment>
<accession>A0A5M8PUC1</accession>
<protein>
    <submittedName>
        <fullName evidence="2">Uncharacterized protein</fullName>
    </submittedName>
</protein>
<dbReference type="Proteomes" id="UP000324767">
    <property type="component" value="Unassembled WGS sequence"/>
</dbReference>
<name>A0A5M8PUC1_9LECA</name>
<evidence type="ECO:0000313" key="2">
    <source>
        <dbReference type="EMBL" id="KAA6412639.1"/>
    </source>
</evidence>